<gene>
    <name evidence="2" type="ORF">Ami3637_08055</name>
</gene>
<sequence length="86" mass="9617">MFCRKCGKTLLDGDRFCSYCGAQVIERYENINMGETVEEVIYNHDGSVETPAPPVVNIGAPQKTIAQTWQEINDKKWTGRPVPTGI</sequence>
<name>A0A6P1MCI4_9FIRM</name>
<feature type="domain" description="Zinc-ribbon" evidence="1">
    <location>
        <begin position="2"/>
        <end position="23"/>
    </location>
</feature>
<protein>
    <submittedName>
        <fullName evidence="2">Zinc-ribbon domain-containing protein</fullName>
    </submittedName>
</protein>
<proteinExistence type="predicted"/>
<dbReference type="AlphaFoldDB" id="A0A6P1MCI4"/>
<dbReference type="Proteomes" id="UP000463883">
    <property type="component" value="Chromosome"/>
</dbReference>
<dbReference type="Pfam" id="PF13240">
    <property type="entry name" value="Zn_Ribbon_1"/>
    <property type="match status" value="1"/>
</dbReference>
<evidence type="ECO:0000259" key="1">
    <source>
        <dbReference type="Pfam" id="PF13240"/>
    </source>
</evidence>
<dbReference type="InterPro" id="IPR026870">
    <property type="entry name" value="Zinc_ribbon_dom"/>
</dbReference>
<accession>A0A6P1MCI4</accession>
<organism evidence="2 3">
    <name type="scientific">Aminipila terrae</name>
    <dbReference type="NCBI Taxonomy" id="2697030"/>
    <lineage>
        <taxon>Bacteria</taxon>
        <taxon>Bacillati</taxon>
        <taxon>Bacillota</taxon>
        <taxon>Clostridia</taxon>
        <taxon>Peptostreptococcales</taxon>
        <taxon>Anaerovoracaceae</taxon>
        <taxon>Aminipila</taxon>
    </lineage>
</organism>
<dbReference type="KEGG" id="amic:Ami3637_08055"/>
<evidence type="ECO:0000313" key="2">
    <source>
        <dbReference type="EMBL" id="QHI72360.1"/>
    </source>
</evidence>
<keyword evidence="3" id="KW-1185">Reference proteome</keyword>
<dbReference type="EMBL" id="CP047591">
    <property type="protein sequence ID" value="QHI72360.1"/>
    <property type="molecule type" value="Genomic_DNA"/>
</dbReference>
<evidence type="ECO:0000313" key="3">
    <source>
        <dbReference type="Proteomes" id="UP000463883"/>
    </source>
</evidence>
<dbReference type="RefSeq" id="WP_162362130.1">
    <property type="nucleotide sequence ID" value="NZ_CP047591.1"/>
</dbReference>
<reference evidence="2 3" key="1">
    <citation type="submission" date="2020-01" db="EMBL/GenBank/DDBJ databases">
        <title>Genomic analysis of Aminipila sp. CBA3637.</title>
        <authorList>
            <person name="Kim Y.B."/>
            <person name="Roh S.W."/>
        </authorList>
    </citation>
    <scope>NUCLEOTIDE SEQUENCE [LARGE SCALE GENOMIC DNA]</scope>
    <source>
        <strain evidence="2 3">CBA3637</strain>
    </source>
</reference>